<dbReference type="InterPro" id="IPR036640">
    <property type="entry name" value="ABC1_TM_sf"/>
</dbReference>
<keyword evidence="2 7" id="KW-0812">Transmembrane</keyword>
<feature type="domain" description="ABC transporter" evidence="8">
    <location>
        <begin position="321"/>
        <end position="555"/>
    </location>
</feature>
<name>A0ABT1W7K6_9PROT</name>
<keyword evidence="4 10" id="KW-0067">ATP-binding</keyword>
<comment type="caution">
    <text evidence="10">The sequence shown here is derived from an EMBL/GenBank/DDBJ whole genome shotgun (WGS) entry which is preliminary data.</text>
</comment>
<evidence type="ECO:0000259" key="9">
    <source>
        <dbReference type="PROSITE" id="PS50929"/>
    </source>
</evidence>
<dbReference type="GO" id="GO:0005524">
    <property type="term" value="F:ATP binding"/>
    <property type="evidence" value="ECO:0007669"/>
    <property type="project" value="UniProtKB-KW"/>
</dbReference>
<organism evidence="10 11">
    <name type="scientific">Endosaccharibacter trunci</name>
    <dbReference type="NCBI Taxonomy" id="2812733"/>
    <lineage>
        <taxon>Bacteria</taxon>
        <taxon>Pseudomonadati</taxon>
        <taxon>Pseudomonadota</taxon>
        <taxon>Alphaproteobacteria</taxon>
        <taxon>Acetobacterales</taxon>
        <taxon>Acetobacteraceae</taxon>
        <taxon>Endosaccharibacter</taxon>
    </lineage>
</organism>
<dbReference type="InterPro" id="IPR027417">
    <property type="entry name" value="P-loop_NTPase"/>
</dbReference>
<evidence type="ECO:0000256" key="5">
    <source>
        <dbReference type="ARBA" id="ARBA00022989"/>
    </source>
</evidence>
<keyword evidence="3" id="KW-0547">Nucleotide-binding</keyword>
<dbReference type="PANTHER" id="PTHR24221:SF590">
    <property type="entry name" value="COMPONENT LINKED WITH THE ASSEMBLY OF CYTOCHROME' TRANSPORT TRANSMEMBRANE ATP-BINDING PROTEIN ABC TRANSPORTER CYDD-RELATED"/>
    <property type="match status" value="1"/>
</dbReference>
<evidence type="ECO:0000256" key="7">
    <source>
        <dbReference type="SAM" id="Phobius"/>
    </source>
</evidence>
<feature type="transmembrane region" description="Helical" evidence="7">
    <location>
        <begin position="257"/>
        <end position="279"/>
    </location>
</feature>
<gene>
    <name evidence="10" type="ORF">NFI95_10360</name>
</gene>
<dbReference type="PROSITE" id="PS50929">
    <property type="entry name" value="ABC_TM1F"/>
    <property type="match status" value="1"/>
</dbReference>
<evidence type="ECO:0000256" key="4">
    <source>
        <dbReference type="ARBA" id="ARBA00022840"/>
    </source>
</evidence>
<evidence type="ECO:0000256" key="1">
    <source>
        <dbReference type="ARBA" id="ARBA00004651"/>
    </source>
</evidence>
<dbReference type="InterPro" id="IPR017871">
    <property type="entry name" value="ABC_transporter-like_CS"/>
</dbReference>
<dbReference type="InterPro" id="IPR003593">
    <property type="entry name" value="AAA+_ATPase"/>
</dbReference>
<dbReference type="PROSITE" id="PS50893">
    <property type="entry name" value="ABC_TRANSPORTER_2"/>
    <property type="match status" value="1"/>
</dbReference>
<dbReference type="InterPro" id="IPR003439">
    <property type="entry name" value="ABC_transporter-like_ATP-bd"/>
</dbReference>
<proteinExistence type="predicted"/>
<feature type="transmembrane region" description="Helical" evidence="7">
    <location>
        <begin position="58"/>
        <end position="81"/>
    </location>
</feature>
<dbReference type="RefSeq" id="WP_422864335.1">
    <property type="nucleotide sequence ID" value="NZ_JAMSKV010000008.1"/>
</dbReference>
<feature type="transmembrane region" description="Helical" evidence="7">
    <location>
        <begin position="26"/>
        <end position="52"/>
    </location>
</feature>
<dbReference type="Proteomes" id="UP001524587">
    <property type="component" value="Unassembled WGS sequence"/>
</dbReference>
<dbReference type="SUPFAM" id="SSF52540">
    <property type="entry name" value="P-loop containing nucleoside triphosphate hydrolases"/>
    <property type="match status" value="1"/>
</dbReference>
<evidence type="ECO:0000256" key="2">
    <source>
        <dbReference type="ARBA" id="ARBA00022692"/>
    </source>
</evidence>
<evidence type="ECO:0000256" key="6">
    <source>
        <dbReference type="ARBA" id="ARBA00023136"/>
    </source>
</evidence>
<protein>
    <submittedName>
        <fullName evidence="10">ATP-binding cassette domain-containing protein</fullName>
    </submittedName>
</protein>
<reference evidence="10 11" key="1">
    <citation type="submission" date="2022-06" db="EMBL/GenBank/DDBJ databases">
        <title>Endosaccharibacter gen. nov., sp. nov., endophytic bacteria isolated from sugarcane.</title>
        <authorList>
            <person name="Pitiwittayakul N."/>
            <person name="Yukphan P."/>
            <person name="Charoenyingcharoen P."/>
            <person name="Tanasupawat S."/>
        </authorList>
    </citation>
    <scope>NUCLEOTIDE SEQUENCE [LARGE SCALE GENOMIC DNA]</scope>
    <source>
        <strain evidence="10 11">KSS8</strain>
    </source>
</reference>
<dbReference type="InterPro" id="IPR039421">
    <property type="entry name" value="Type_1_exporter"/>
</dbReference>
<evidence type="ECO:0000256" key="3">
    <source>
        <dbReference type="ARBA" id="ARBA00022741"/>
    </source>
</evidence>
<keyword evidence="5 7" id="KW-1133">Transmembrane helix</keyword>
<keyword evidence="6 7" id="KW-0472">Membrane</keyword>
<feature type="transmembrane region" description="Helical" evidence="7">
    <location>
        <begin position="151"/>
        <end position="168"/>
    </location>
</feature>
<evidence type="ECO:0000259" key="8">
    <source>
        <dbReference type="PROSITE" id="PS50893"/>
    </source>
</evidence>
<dbReference type="PROSITE" id="PS00211">
    <property type="entry name" value="ABC_TRANSPORTER_1"/>
    <property type="match status" value="1"/>
</dbReference>
<dbReference type="PANTHER" id="PTHR24221">
    <property type="entry name" value="ATP-BINDING CASSETTE SUB-FAMILY B"/>
    <property type="match status" value="1"/>
</dbReference>
<feature type="domain" description="ABC transmembrane type-1" evidence="9">
    <location>
        <begin position="27"/>
        <end position="277"/>
    </location>
</feature>
<accession>A0ABT1W7K6</accession>
<feature type="transmembrane region" description="Helical" evidence="7">
    <location>
        <begin position="174"/>
        <end position="190"/>
    </location>
</feature>
<dbReference type="Pfam" id="PF00005">
    <property type="entry name" value="ABC_tran"/>
    <property type="match status" value="1"/>
</dbReference>
<sequence length="556" mass="58880">MRPAPHRPDSIRALIRRECRKEGGRLLAAAISAALVGACSVLLLGLSGWFIAATALTGGAAAAAAFNALLPSATIRLLAILRTGGRYGERVFGHDAVLRAFSRIRPALFSRLAAGAPETALAMPEGDAVSRLVNDLDELEHQAVIRHTASWSWLATLAAGFALLLPFGGWNVTAAVAVLVAGLHALARMLDRHARQHENGLAAARAALRDVLSLLCDAGAELRTYALQDWIVSRIGALSLTQAGAERRIARIAGWMALARVSASGIAGMIAVAAILGTAHDGAWGIERAALCALAASMVVEGAASRLQGAQRWGEARETERRLDAMARTHAPGRSTGGRPTGAPTLDWRDGTMPTPPGTIVALLGPSGSGKTTLLHRMTGLLTPPCGCMAIGGCDLAALDPADARRCFALMPQDAPLLIGTIRENLTLMRPCATEAEMWDALHVAALDERIRRMPHGLETWLAADAALSGGERRRLALARTLLSDAPWLLLDEPTESLDAATEMLILQRLPERLRRRRQGALIVTHRTAPLAICDEIHALSPIPKPPVDAVCPAKQ</sequence>
<evidence type="ECO:0000313" key="10">
    <source>
        <dbReference type="EMBL" id="MCQ8278854.1"/>
    </source>
</evidence>
<evidence type="ECO:0000313" key="11">
    <source>
        <dbReference type="Proteomes" id="UP001524587"/>
    </source>
</evidence>
<keyword evidence="11" id="KW-1185">Reference proteome</keyword>
<dbReference type="InterPro" id="IPR011527">
    <property type="entry name" value="ABC1_TM_dom"/>
</dbReference>
<dbReference type="SMART" id="SM00382">
    <property type="entry name" value="AAA"/>
    <property type="match status" value="1"/>
</dbReference>
<dbReference type="Gene3D" id="3.40.50.300">
    <property type="entry name" value="P-loop containing nucleotide triphosphate hydrolases"/>
    <property type="match status" value="1"/>
</dbReference>
<dbReference type="SUPFAM" id="SSF90123">
    <property type="entry name" value="ABC transporter transmembrane region"/>
    <property type="match status" value="1"/>
</dbReference>
<comment type="subcellular location">
    <subcellularLocation>
        <location evidence="1">Cell membrane</location>
        <topology evidence="1">Multi-pass membrane protein</topology>
    </subcellularLocation>
</comment>
<dbReference type="Gene3D" id="1.20.1560.10">
    <property type="entry name" value="ABC transporter type 1, transmembrane domain"/>
    <property type="match status" value="1"/>
</dbReference>
<dbReference type="EMBL" id="JAMSKV010000008">
    <property type="protein sequence ID" value="MCQ8278854.1"/>
    <property type="molecule type" value="Genomic_DNA"/>
</dbReference>